<dbReference type="Pfam" id="PF13687">
    <property type="entry name" value="DUF4153"/>
    <property type="match status" value="1"/>
</dbReference>
<dbReference type="EMBL" id="AP019860">
    <property type="protein sequence ID" value="BBM87329.1"/>
    <property type="molecule type" value="Genomic_DNA"/>
</dbReference>
<feature type="transmembrane region" description="Helical" evidence="1">
    <location>
        <begin position="180"/>
        <end position="196"/>
    </location>
</feature>
<feature type="transmembrane region" description="Helical" evidence="1">
    <location>
        <begin position="236"/>
        <end position="257"/>
    </location>
</feature>
<keyword evidence="1" id="KW-0472">Membrane</keyword>
<feature type="transmembrane region" description="Helical" evidence="1">
    <location>
        <begin position="339"/>
        <end position="362"/>
    </location>
</feature>
<dbReference type="OrthoDB" id="230726at2"/>
<keyword evidence="1" id="KW-1133">Transmembrane helix</keyword>
<gene>
    <name evidence="2" type="ORF">UABAM_05738</name>
</gene>
<dbReference type="RefSeq" id="WP_151971353.1">
    <property type="nucleotide sequence ID" value="NZ_AP019860.1"/>
</dbReference>
<evidence type="ECO:0000256" key="1">
    <source>
        <dbReference type="SAM" id="Phobius"/>
    </source>
</evidence>
<feature type="transmembrane region" description="Helical" evidence="1">
    <location>
        <begin position="307"/>
        <end position="327"/>
    </location>
</feature>
<proteinExistence type="predicted"/>
<keyword evidence="1" id="KW-0812">Transmembrane</keyword>
<keyword evidence="3" id="KW-1185">Reference proteome</keyword>
<accession>A0A5S9ISK0</accession>
<name>A0A5S9ISK0_UABAM</name>
<feature type="transmembrane region" description="Helical" evidence="1">
    <location>
        <begin position="101"/>
        <end position="120"/>
    </location>
</feature>
<reference evidence="2 3" key="1">
    <citation type="submission" date="2019-08" db="EMBL/GenBank/DDBJ databases">
        <title>Complete genome sequence of Candidatus Uab amorphum.</title>
        <authorList>
            <person name="Shiratori T."/>
            <person name="Suzuki S."/>
            <person name="Kakizawa Y."/>
            <person name="Ishida K."/>
        </authorList>
    </citation>
    <scope>NUCLEOTIDE SEQUENCE [LARGE SCALE GENOMIC DNA]</scope>
    <source>
        <strain evidence="2 3">SRT547</strain>
    </source>
</reference>
<feature type="transmembrane region" description="Helical" evidence="1">
    <location>
        <begin position="374"/>
        <end position="395"/>
    </location>
</feature>
<dbReference type="AlphaFoldDB" id="A0A5S9ISK0"/>
<feature type="transmembrane region" description="Helical" evidence="1">
    <location>
        <begin position="58"/>
        <end position="89"/>
    </location>
</feature>
<feature type="transmembrane region" description="Helical" evidence="1">
    <location>
        <begin position="141"/>
        <end position="160"/>
    </location>
</feature>
<dbReference type="InterPro" id="IPR025291">
    <property type="entry name" value="DUF4153"/>
</dbReference>
<protein>
    <submittedName>
        <fullName evidence="2">Uncharacterized protein</fullName>
    </submittedName>
</protein>
<sequence length="467" mass="54396">MFKSQKQIMCVMLLTAVADFLFYDQVLGGVSLSIYNLMLLVCIAFCEEKFFQNKKILVLALINITLMMANVIHTNFWSVLLCVLSLSSIMMTIKLGWLDNALDWISGWFFNILFFIFCVLDDLPECMQWLKKLPERNILGWLIGVVLSAVFVGLFCLANPIIEEWITYVTRIEVVSEERFLFWLLFVIASWSFMRLSKDRRTKREETQTQIHKDVEPPIPQDKSQSQIFTPQTTVICLRMFNIVFAVQTILDIIYLWGGRALPEGMTYAAYAHRGAYPLVFTVLLAAAFVLITFRKKRSESMRVARFWVYMWLTQNVFLVISSLLRLDLYIEMYHLTRWRIAALIWMGIVAVGLLLILIRIVKDYSNKWLINSNFIAVLCVFYICAFFNIDAYIANYNANNMENTEIFVDINYLESLGVESLPALRMLAKEKNVSGAAQAVQRLQKKLDRQMQNWRSWCYFNASISR</sequence>
<dbReference type="KEGG" id="uam:UABAM_05738"/>
<feature type="transmembrane region" description="Helical" evidence="1">
    <location>
        <begin position="28"/>
        <end position="46"/>
    </location>
</feature>
<feature type="transmembrane region" description="Helical" evidence="1">
    <location>
        <begin position="277"/>
        <end position="295"/>
    </location>
</feature>
<organism evidence="2 3">
    <name type="scientific">Uabimicrobium amorphum</name>
    <dbReference type="NCBI Taxonomy" id="2596890"/>
    <lineage>
        <taxon>Bacteria</taxon>
        <taxon>Pseudomonadati</taxon>
        <taxon>Planctomycetota</taxon>
        <taxon>Candidatus Uabimicrobiia</taxon>
        <taxon>Candidatus Uabimicrobiales</taxon>
        <taxon>Candidatus Uabimicrobiaceae</taxon>
        <taxon>Candidatus Uabimicrobium</taxon>
    </lineage>
</organism>
<evidence type="ECO:0000313" key="2">
    <source>
        <dbReference type="EMBL" id="BBM87329.1"/>
    </source>
</evidence>
<dbReference type="Proteomes" id="UP000326354">
    <property type="component" value="Chromosome"/>
</dbReference>
<evidence type="ECO:0000313" key="3">
    <source>
        <dbReference type="Proteomes" id="UP000326354"/>
    </source>
</evidence>